<keyword evidence="3" id="KW-0436">Ligase</keyword>
<dbReference type="InterPro" id="IPR000873">
    <property type="entry name" value="AMP-dep_synth/lig_dom"/>
</dbReference>
<gene>
    <name evidence="3" type="ORF">H5P28_08965</name>
</gene>
<sequence>MSTQQEKKTREASDPLLCGWEAVLRRQGERLAVIDAATGAAVSFIELEARARDWETRLAPHQLNRRGVVFRLPNGADWLAAFIALRRAGAVVIPLDAGAPAQELATAQRLLAPALQVTEGGLETLSGSRHWKAGTALVKLTSGSTGAPKPIPFTGGELCADAANILSTMGFGPDDLNFALLPFAHSYALGNLVAPLLAFGVPLVVGSAAFPHVIAEEVARYRATVLPTVPAVLEGLCRGGEISLKPLRLVISAAAPLSPDLARRFYEATGLLVHNFYGSSETGGIAYDRDGHAGLKGDCVGTAMDGVRLTRMPDGRLRVCSAAVSSYGSVGGEMSLTGEAASAGKKSLAAFTLADRVSFTETGGVVIHGRADRIVKCAGVRLDLARLEQVTAALDGVRQAVAFYEPEGERLLLAYEGDAQVAAVLAGLRAAFPRLGRRLQVRRLEVLPRTARGKIDQRALRRGWGDKSSGAKGA</sequence>
<evidence type="ECO:0000259" key="2">
    <source>
        <dbReference type="Pfam" id="PF00501"/>
    </source>
</evidence>
<evidence type="ECO:0000256" key="1">
    <source>
        <dbReference type="ARBA" id="ARBA00006432"/>
    </source>
</evidence>
<name>A0A842HFH2_9BACT</name>
<proteinExistence type="inferred from homology"/>
<dbReference type="GO" id="GO:0031956">
    <property type="term" value="F:medium-chain fatty acid-CoA ligase activity"/>
    <property type="evidence" value="ECO:0007669"/>
    <property type="project" value="TreeGrafter"/>
</dbReference>
<dbReference type="InterPro" id="IPR020845">
    <property type="entry name" value="AMP-binding_CS"/>
</dbReference>
<dbReference type="PROSITE" id="PS00455">
    <property type="entry name" value="AMP_BINDING"/>
    <property type="match status" value="1"/>
</dbReference>
<feature type="domain" description="AMP-dependent synthetase/ligase" evidence="2">
    <location>
        <begin position="135"/>
        <end position="308"/>
    </location>
</feature>
<evidence type="ECO:0000313" key="4">
    <source>
        <dbReference type="Proteomes" id="UP000546464"/>
    </source>
</evidence>
<dbReference type="Gene3D" id="3.30.300.30">
    <property type="match status" value="1"/>
</dbReference>
<dbReference type="RefSeq" id="WP_185675370.1">
    <property type="nucleotide sequence ID" value="NZ_JACHVB010000021.1"/>
</dbReference>
<dbReference type="Gene3D" id="3.40.50.12780">
    <property type="entry name" value="N-terminal domain of ligase-like"/>
    <property type="match status" value="1"/>
</dbReference>
<dbReference type="AlphaFoldDB" id="A0A842HFH2"/>
<comment type="similarity">
    <text evidence="1">Belongs to the ATP-dependent AMP-binding enzyme family.</text>
</comment>
<keyword evidence="4" id="KW-1185">Reference proteome</keyword>
<dbReference type="Proteomes" id="UP000546464">
    <property type="component" value="Unassembled WGS sequence"/>
</dbReference>
<comment type="caution">
    <text evidence="3">The sequence shown here is derived from an EMBL/GenBank/DDBJ whole genome shotgun (WGS) entry which is preliminary data.</text>
</comment>
<dbReference type="EMBL" id="JACHVB010000021">
    <property type="protein sequence ID" value="MBC2594386.1"/>
    <property type="molecule type" value="Genomic_DNA"/>
</dbReference>
<dbReference type="InterPro" id="IPR042099">
    <property type="entry name" value="ANL_N_sf"/>
</dbReference>
<protein>
    <submittedName>
        <fullName evidence="3">Acyl--CoA ligase</fullName>
    </submittedName>
</protein>
<dbReference type="GO" id="GO:0006631">
    <property type="term" value="P:fatty acid metabolic process"/>
    <property type="evidence" value="ECO:0007669"/>
    <property type="project" value="TreeGrafter"/>
</dbReference>
<dbReference type="Pfam" id="PF00501">
    <property type="entry name" value="AMP-binding"/>
    <property type="match status" value="2"/>
</dbReference>
<dbReference type="SUPFAM" id="SSF56801">
    <property type="entry name" value="Acetyl-CoA synthetase-like"/>
    <property type="match status" value="1"/>
</dbReference>
<dbReference type="PANTHER" id="PTHR43201:SF8">
    <property type="entry name" value="ACYL-COA SYNTHETASE FAMILY MEMBER 3"/>
    <property type="match status" value="1"/>
</dbReference>
<dbReference type="PANTHER" id="PTHR43201">
    <property type="entry name" value="ACYL-COA SYNTHETASE"/>
    <property type="match status" value="1"/>
</dbReference>
<accession>A0A842HFH2</accession>
<evidence type="ECO:0000313" key="3">
    <source>
        <dbReference type="EMBL" id="MBC2594386.1"/>
    </source>
</evidence>
<reference evidence="3 4" key="1">
    <citation type="submission" date="2020-07" db="EMBL/GenBank/DDBJ databases">
        <authorList>
            <person name="Feng X."/>
        </authorList>
    </citation>
    <scope>NUCLEOTIDE SEQUENCE [LARGE SCALE GENOMIC DNA]</scope>
    <source>
        <strain evidence="3 4">JCM31066</strain>
    </source>
</reference>
<feature type="domain" description="AMP-dependent synthetase/ligase" evidence="2">
    <location>
        <begin position="22"/>
        <end position="117"/>
    </location>
</feature>
<dbReference type="CDD" id="cd04433">
    <property type="entry name" value="AFD_class_I"/>
    <property type="match status" value="1"/>
</dbReference>
<organism evidence="3 4">
    <name type="scientific">Ruficoccus amylovorans</name>
    <dbReference type="NCBI Taxonomy" id="1804625"/>
    <lineage>
        <taxon>Bacteria</taxon>
        <taxon>Pseudomonadati</taxon>
        <taxon>Verrucomicrobiota</taxon>
        <taxon>Opitutia</taxon>
        <taxon>Puniceicoccales</taxon>
        <taxon>Cerasicoccaceae</taxon>
        <taxon>Ruficoccus</taxon>
    </lineage>
</organism>
<dbReference type="InterPro" id="IPR045851">
    <property type="entry name" value="AMP-bd_C_sf"/>
</dbReference>